<comment type="caution">
    <text evidence="1">The sequence shown here is derived from an EMBL/GenBank/DDBJ whole genome shotgun (WGS) entry which is preliminary data.</text>
</comment>
<name>A0ABQ1E3T0_9FIRM</name>
<organism evidence="1 2">
    <name type="scientific">Butyricicoccus faecihominis</name>
    <dbReference type="NCBI Taxonomy" id="1712515"/>
    <lineage>
        <taxon>Bacteria</taxon>
        <taxon>Bacillati</taxon>
        <taxon>Bacillota</taxon>
        <taxon>Clostridia</taxon>
        <taxon>Eubacteriales</taxon>
        <taxon>Butyricicoccaceae</taxon>
        <taxon>Butyricicoccus</taxon>
    </lineage>
</organism>
<evidence type="ECO:0000313" key="1">
    <source>
        <dbReference type="EMBL" id="GFO89636.1"/>
    </source>
</evidence>
<dbReference type="Proteomes" id="UP000620147">
    <property type="component" value="Unassembled WGS sequence"/>
</dbReference>
<proteinExistence type="predicted"/>
<accession>A0ABQ1E3T0</accession>
<evidence type="ECO:0000313" key="2">
    <source>
        <dbReference type="Proteomes" id="UP000620147"/>
    </source>
</evidence>
<dbReference type="RefSeq" id="WP_117752366.1">
    <property type="nucleotide sequence ID" value="NZ_BLYJ01000067.1"/>
</dbReference>
<reference evidence="1 2" key="1">
    <citation type="submission" date="2020-06" db="EMBL/GenBank/DDBJ databases">
        <title>Characterization of fructooligosaccharide metabolism and fructooligosaccharide-degrading enzymes in human commensal butyrate producers.</title>
        <authorList>
            <person name="Tanno H."/>
            <person name="Fujii T."/>
            <person name="Hirano K."/>
            <person name="Maeno S."/>
            <person name="Tonozuka T."/>
            <person name="Sakamoto M."/>
            <person name="Ohkuma M."/>
            <person name="Tochio T."/>
            <person name="Endo A."/>
        </authorList>
    </citation>
    <scope>NUCLEOTIDE SEQUENCE [LARGE SCALE GENOMIC DNA]</scope>
    <source>
        <strain evidence="1 2">JCM 31056</strain>
    </source>
</reference>
<protein>
    <recommendedName>
        <fullName evidence="3">Molecular chaperone GrpE</fullName>
    </recommendedName>
</protein>
<keyword evidence="2" id="KW-1185">Reference proteome</keyword>
<sequence length="170" mass="20411">MLYEDQKKEIETIKERTLVLKLSDADCDRILQKATSHSMTVSELLESFIGDLVDGTFTNGSDERYLAEDWFNRCDFECDDKRTLLWHLLEQNADLENFIELYEENEEYKSHPEEFEEQREEYEMEPGDTFDFEDELQYWLDDWKPSKLSMAEEVEAIRDYVEALRKFKGE</sequence>
<dbReference type="EMBL" id="BLYJ01000067">
    <property type="protein sequence ID" value="GFO89636.1"/>
    <property type="molecule type" value="Genomic_DNA"/>
</dbReference>
<evidence type="ECO:0008006" key="3">
    <source>
        <dbReference type="Google" id="ProtNLM"/>
    </source>
</evidence>
<gene>
    <name evidence="1" type="ORF">BUFA31_28000</name>
</gene>